<evidence type="ECO:0000259" key="2">
    <source>
        <dbReference type="Pfam" id="PF20149"/>
    </source>
</evidence>
<keyword evidence="4" id="KW-1185">Reference proteome</keyword>
<reference evidence="3" key="2">
    <citation type="journal article" date="2020" name="Nat. Commun.">
        <title>Large-scale genome sequencing of mycorrhizal fungi provides insights into the early evolution of symbiotic traits.</title>
        <authorList>
            <person name="Miyauchi S."/>
            <person name="Kiss E."/>
            <person name="Kuo A."/>
            <person name="Drula E."/>
            <person name="Kohler A."/>
            <person name="Sanchez-Garcia M."/>
            <person name="Morin E."/>
            <person name="Andreopoulos B."/>
            <person name="Barry K.W."/>
            <person name="Bonito G."/>
            <person name="Buee M."/>
            <person name="Carver A."/>
            <person name="Chen C."/>
            <person name="Cichocki N."/>
            <person name="Clum A."/>
            <person name="Culley D."/>
            <person name="Crous P.W."/>
            <person name="Fauchery L."/>
            <person name="Girlanda M."/>
            <person name="Hayes R.D."/>
            <person name="Keri Z."/>
            <person name="LaButti K."/>
            <person name="Lipzen A."/>
            <person name="Lombard V."/>
            <person name="Magnuson J."/>
            <person name="Maillard F."/>
            <person name="Murat C."/>
            <person name="Nolan M."/>
            <person name="Ohm R.A."/>
            <person name="Pangilinan J."/>
            <person name="Pereira M.F."/>
            <person name="Perotto S."/>
            <person name="Peter M."/>
            <person name="Pfister S."/>
            <person name="Riley R."/>
            <person name="Sitrit Y."/>
            <person name="Stielow J.B."/>
            <person name="Szollosi G."/>
            <person name="Zifcakova L."/>
            <person name="Stursova M."/>
            <person name="Spatafora J.W."/>
            <person name="Tedersoo L."/>
            <person name="Vaario L.M."/>
            <person name="Yamada A."/>
            <person name="Yan M."/>
            <person name="Wang P."/>
            <person name="Xu J."/>
            <person name="Bruns T."/>
            <person name="Baldrian P."/>
            <person name="Vilgalys R."/>
            <person name="Dunand C."/>
            <person name="Henrissat B."/>
            <person name="Grigoriev I.V."/>
            <person name="Hibbett D."/>
            <person name="Nagy L.G."/>
            <person name="Martin F.M."/>
        </authorList>
    </citation>
    <scope>NUCLEOTIDE SEQUENCE</scope>
    <source>
        <strain evidence="3">BED1</strain>
    </source>
</reference>
<dbReference type="Proteomes" id="UP001194468">
    <property type="component" value="Unassembled WGS sequence"/>
</dbReference>
<evidence type="ECO:0000313" key="3">
    <source>
        <dbReference type="EMBL" id="KAF8431806.1"/>
    </source>
</evidence>
<evidence type="ECO:0000256" key="1">
    <source>
        <dbReference type="SAM" id="MobiDB-lite"/>
    </source>
</evidence>
<dbReference type="AlphaFoldDB" id="A0AAD4BJC6"/>
<proteinExistence type="predicted"/>
<sequence length="319" mass="36037">MQLKPSAQRHAKDNQGMDTIVSVKSEDVTESIYDGIVYKNRTALSPKDLPPECLRGFRVAFRPAIRDFIGTLGPWESPADTDIVRIWNCCFPKHQLDVSKNLFTIVSKLVVETIQHWRHEMAVTAVQCVNMHLKSSFNKHHERVARATWLLGNDEKDRKRPFYYNKYGNGVKPSGIFQSQVIATTLATHLSSISYLPEESRLPDYPVGALALSILAVKRALTWAKTGVESIPKTPEGNFSRANWGDHYKPENGRYVVVKSASNIVSVIGKLQKRQWKQILAEASKFATERNKPTIPKALLGEETEDQSDFELEDWDDGA</sequence>
<accession>A0AAD4BJC6</accession>
<name>A0AAD4BJC6_BOLED</name>
<evidence type="ECO:0000313" key="4">
    <source>
        <dbReference type="Proteomes" id="UP001194468"/>
    </source>
</evidence>
<feature type="region of interest" description="Disordered" evidence="1">
    <location>
        <begin position="292"/>
        <end position="319"/>
    </location>
</feature>
<dbReference type="InterPro" id="IPR045341">
    <property type="entry name" value="DUF6532"/>
</dbReference>
<protein>
    <recommendedName>
        <fullName evidence="2">DUF6532 domain-containing protein</fullName>
    </recommendedName>
</protein>
<gene>
    <name evidence="3" type="ORF">L210DRAFT_3456051</name>
</gene>
<dbReference type="EMBL" id="WHUW01000046">
    <property type="protein sequence ID" value="KAF8431806.1"/>
    <property type="molecule type" value="Genomic_DNA"/>
</dbReference>
<comment type="caution">
    <text evidence="3">The sequence shown here is derived from an EMBL/GenBank/DDBJ whole genome shotgun (WGS) entry which is preliminary data.</text>
</comment>
<reference evidence="3" key="1">
    <citation type="submission" date="2019-10" db="EMBL/GenBank/DDBJ databases">
        <authorList>
            <consortium name="DOE Joint Genome Institute"/>
            <person name="Kuo A."/>
            <person name="Miyauchi S."/>
            <person name="Kiss E."/>
            <person name="Drula E."/>
            <person name="Kohler A."/>
            <person name="Sanchez-Garcia M."/>
            <person name="Andreopoulos B."/>
            <person name="Barry K.W."/>
            <person name="Bonito G."/>
            <person name="Buee M."/>
            <person name="Carver A."/>
            <person name="Chen C."/>
            <person name="Cichocki N."/>
            <person name="Clum A."/>
            <person name="Culley D."/>
            <person name="Crous P.W."/>
            <person name="Fauchery L."/>
            <person name="Girlanda M."/>
            <person name="Hayes R."/>
            <person name="Keri Z."/>
            <person name="LaButti K."/>
            <person name="Lipzen A."/>
            <person name="Lombard V."/>
            <person name="Magnuson J."/>
            <person name="Maillard F."/>
            <person name="Morin E."/>
            <person name="Murat C."/>
            <person name="Nolan M."/>
            <person name="Ohm R."/>
            <person name="Pangilinan J."/>
            <person name="Pereira M."/>
            <person name="Perotto S."/>
            <person name="Peter M."/>
            <person name="Riley R."/>
            <person name="Sitrit Y."/>
            <person name="Stielow B."/>
            <person name="Szollosi G."/>
            <person name="Zifcakova L."/>
            <person name="Stursova M."/>
            <person name="Spatafora J.W."/>
            <person name="Tedersoo L."/>
            <person name="Vaario L.-M."/>
            <person name="Yamada A."/>
            <person name="Yan M."/>
            <person name="Wang P."/>
            <person name="Xu J."/>
            <person name="Bruns T."/>
            <person name="Baldrian P."/>
            <person name="Vilgalys R."/>
            <person name="Henrissat B."/>
            <person name="Grigoriev I.V."/>
            <person name="Hibbett D."/>
            <person name="Nagy L.G."/>
            <person name="Martin F.M."/>
        </authorList>
    </citation>
    <scope>NUCLEOTIDE SEQUENCE</scope>
    <source>
        <strain evidence="3">BED1</strain>
    </source>
</reference>
<feature type="domain" description="DUF6532" evidence="2">
    <location>
        <begin position="103"/>
        <end position="249"/>
    </location>
</feature>
<organism evidence="3 4">
    <name type="scientific">Boletus edulis BED1</name>
    <dbReference type="NCBI Taxonomy" id="1328754"/>
    <lineage>
        <taxon>Eukaryota</taxon>
        <taxon>Fungi</taxon>
        <taxon>Dikarya</taxon>
        <taxon>Basidiomycota</taxon>
        <taxon>Agaricomycotina</taxon>
        <taxon>Agaricomycetes</taxon>
        <taxon>Agaricomycetidae</taxon>
        <taxon>Boletales</taxon>
        <taxon>Boletineae</taxon>
        <taxon>Boletaceae</taxon>
        <taxon>Boletoideae</taxon>
        <taxon>Boletus</taxon>
    </lineage>
</organism>
<dbReference type="Pfam" id="PF20149">
    <property type="entry name" value="DUF6532"/>
    <property type="match status" value="1"/>
</dbReference>
<feature type="compositionally biased region" description="Acidic residues" evidence="1">
    <location>
        <begin position="302"/>
        <end position="319"/>
    </location>
</feature>